<accession>A0A9E2NW72</accession>
<evidence type="ECO:0008006" key="4">
    <source>
        <dbReference type="Google" id="ProtNLM"/>
    </source>
</evidence>
<gene>
    <name evidence="2" type="ORF">H9897_02760</name>
</gene>
<feature type="transmembrane region" description="Helical" evidence="1">
    <location>
        <begin position="250"/>
        <end position="271"/>
    </location>
</feature>
<evidence type="ECO:0000313" key="3">
    <source>
        <dbReference type="Proteomes" id="UP000824247"/>
    </source>
</evidence>
<name>A0A9E2NW72_9BACT</name>
<dbReference type="Proteomes" id="UP000824247">
    <property type="component" value="Unassembled WGS sequence"/>
</dbReference>
<keyword evidence="1" id="KW-0812">Transmembrane</keyword>
<feature type="transmembrane region" description="Helical" evidence="1">
    <location>
        <begin position="334"/>
        <end position="363"/>
    </location>
</feature>
<dbReference type="EMBL" id="JAHLFM010000042">
    <property type="protein sequence ID" value="MBU3831051.1"/>
    <property type="molecule type" value="Genomic_DNA"/>
</dbReference>
<reference evidence="2" key="2">
    <citation type="submission" date="2021-04" db="EMBL/GenBank/DDBJ databases">
        <authorList>
            <person name="Gilroy R."/>
        </authorList>
    </citation>
    <scope>NUCLEOTIDE SEQUENCE</scope>
    <source>
        <strain evidence="2">A5-1222</strain>
    </source>
</reference>
<sequence length="413" mass="49192">MMYLESVKIDKFKDTYIHGLTLSFHENLSYYIYSNNKAKLDTLYFLIKIKKNYLNGNILINNTNITKLDKNNLDNFYYKNIAFCDKNLLFNNRYLVKEYVNVVEKFSHSKSSIKLDQLLSILCLRKNFLDLKITKLTEYQKSKLILIAGILKNTNYILLKLDDFNLNQSNVNEIMSSIEIISKIYKKTIIVFNAKIKYINNLINLENLNYYKFNNRLTINEEQPNFEGYKLIKHKFNIFTVAIKQSYKIYLIYFFISLLLMIFNIFILTILNQNQINSENNLINYINSNKILFYVLGYGIFAFNILFQSIIAYRWYKNNKKYLIFLSTFNIHNLWVSLLIPIILIINTFLIVALGYMINIIILNSISIKYNIDIWNTSLYTNLVYILETFLICYILILRINNISNFYKVFMNL</sequence>
<proteinExistence type="predicted"/>
<organism evidence="2 3">
    <name type="scientific">Candidatus Ureaplasma intestinipullorum</name>
    <dbReference type="NCBI Taxonomy" id="2838770"/>
    <lineage>
        <taxon>Bacteria</taxon>
        <taxon>Bacillati</taxon>
        <taxon>Mycoplasmatota</taxon>
        <taxon>Mycoplasmoidales</taxon>
        <taxon>Mycoplasmoidaceae</taxon>
        <taxon>Ureaplasma</taxon>
    </lineage>
</organism>
<keyword evidence="1" id="KW-1133">Transmembrane helix</keyword>
<feature type="transmembrane region" description="Helical" evidence="1">
    <location>
        <begin position="383"/>
        <end position="401"/>
    </location>
</feature>
<dbReference type="AlphaFoldDB" id="A0A9E2NW72"/>
<comment type="caution">
    <text evidence="2">The sequence shown here is derived from an EMBL/GenBank/DDBJ whole genome shotgun (WGS) entry which is preliminary data.</text>
</comment>
<reference evidence="2" key="1">
    <citation type="journal article" date="2021" name="PeerJ">
        <title>Extensive microbial diversity within the chicken gut microbiome revealed by metagenomics and culture.</title>
        <authorList>
            <person name="Gilroy R."/>
            <person name="Ravi A."/>
            <person name="Getino M."/>
            <person name="Pursley I."/>
            <person name="Horton D.L."/>
            <person name="Alikhan N.F."/>
            <person name="Baker D."/>
            <person name="Gharbi K."/>
            <person name="Hall N."/>
            <person name="Watson M."/>
            <person name="Adriaenssens E.M."/>
            <person name="Foster-Nyarko E."/>
            <person name="Jarju S."/>
            <person name="Secka A."/>
            <person name="Antonio M."/>
            <person name="Oren A."/>
            <person name="Chaudhuri R.R."/>
            <person name="La Ragione R."/>
            <person name="Hildebrand F."/>
            <person name="Pallen M.J."/>
        </authorList>
    </citation>
    <scope>NUCLEOTIDE SEQUENCE</scope>
    <source>
        <strain evidence="2">A5-1222</strain>
    </source>
</reference>
<feature type="transmembrane region" description="Helical" evidence="1">
    <location>
        <begin position="291"/>
        <end position="313"/>
    </location>
</feature>
<keyword evidence="1" id="KW-0472">Membrane</keyword>
<protein>
    <recommendedName>
        <fullName evidence="4">ABC transporter domain-containing protein</fullName>
    </recommendedName>
</protein>
<dbReference type="InterPro" id="IPR027417">
    <property type="entry name" value="P-loop_NTPase"/>
</dbReference>
<evidence type="ECO:0000256" key="1">
    <source>
        <dbReference type="SAM" id="Phobius"/>
    </source>
</evidence>
<evidence type="ECO:0000313" key="2">
    <source>
        <dbReference type="EMBL" id="MBU3831051.1"/>
    </source>
</evidence>
<dbReference type="Gene3D" id="3.40.50.300">
    <property type="entry name" value="P-loop containing nucleotide triphosphate hydrolases"/>
    <property type="match status" value="1"/>
</dbReference>